<dbReference type="AlphaFoldDB" id="A0AAD9PL37"/>
<dbReference type="GO" id="GO:0002188">
    <property type="term" value="P:translation reinitiation"/>
    <property type="evidence" value="ECO:0007669"/>
    <property type="project" value="TreeGrafter"/>
</dbReference>
<dbReference type="Gene3D" id="3.30.780.10">
    <property type="entry name" value="SUI1-like domain"/>
    <property type="match status" value="1"/>
</dbReference>
<dbReference type="PANTHER" id="PTHR12789">
    <property type="entry name" value="DENSITY-REGULATED PROTEIN HOMOLOG"/>
    <property type="match status" value="1"/>
</dbReference>
<dbReference type="GeneID" id="94336227"/>
<dbReference type="GO" id="GO:0003743">
    <property type="term" value="F:translation initiation factor activity"/>
    <property type="evidence" value="ECO:0007669"/>
    <property type="project" value="InterPro"/>
</dbReference>
<dbReference type="InterPro" id="IPR001950">
    <property type="entry name" value="SUI1"/>
</dbReference>
<dbReference type="InterPro" id="IPR036877">
    <property type="entry name" value="SUI1_dom_sf"/>
</dbReference>
<name>A0AAD9PL37_9APIC</name>
<dbReference type="GO" id="GO:0003729">
    <property type="term" value="F:mRNA binding"/>
    <property type="evidence" value="ECO:0007669"/>
    <property type="project" value="TreeGrafter"/>
</dbReference>
<dbReference type="SUPFAM" id="SSF55159">
    <property type="entry name" value="eIF1-like"/>
    <property type="match status" value="1"/>
</dbReference>
<sequence length="177" mass="19673">MSEEATVTESINETPSMVPVKVDYCPHCGMPFDFCDFGDMWHTGVCQKECIKRYPEIFGTEESTINQLAATSISNKRKIKVPKEVVQEITIQRSTRSKRKIVTSIIGLDLFGIKLDAAAKTFSKHFATGATVVKSVPGQPDKVDIQGDVQEALIELLLANYPEITPEKITRLPSKLK</sequence>
<comment type="caution">
    <text evidence="3">The sequence shown here is derived from an EMBL/GenBank/DDBJ whole genome shotgun (WGS) entry which is preliminary data.</text>
</comment>
<evidence type="ECO:0000313" key="3">
    <source>
        <dbReference type="EMBL" id="KAK2196680.1"/>
    </source>
</evidence>
<evidence type="ECO:0000256" key="1">
    <source>
        <dbReference type="ARBA" id="ARBA00007514"/>
    </source>
</evidence>
<proteinExistence type="inferred from homology"/>
<dbReference type="CDD" id="cd11607">
    <property type="entry name" value="DENR_C"/>
    <property type="match status" value="1"/>
</dbReference>
<feature type="domain" description="SUI1" evidence="2">
    <location>
        <begin position="89"/>
        <end position="161"/>
    </location>
</feature>
<reference evidence="3" key="1">
    <citation type="journal article" date="2023" name="Nat. Microbiol.">
        <title>Babesia duncani multi-omics identifies virulence factors and drug targets.</title>
        <authorList>
            <person name="Singh P."/>
            <person name="Lonardi S."/>
            <person name="Liang Q."/>
            <person name="Vydyam P."/>
            <person name="Khabirova E."/>
            <person name="Fang T."/>
            <person name="Gihaz S."/>
            <person name="Thekkiniath J."/>
            <person name="Munshi M."/>
            <person name="Abel S."/>
            <person name="Ciampossin L."/>
            <person name="Batugedara G."/>
            <person name="Gupta M."/>
            <person name="Lu X.M."/>
            <person name="Lenz T."/>
            <person name="Chakravarty S."/>
            <person name="Cornillot E."/>
            <person name="Hu Y."/>
            <person name="Ma W."/>
            <person name="Gonzalez L.M."/>
            <person name="Sanchez S."/>
            <person name="Estrada K."/>
            <person name="Sanchez-Flores A."/>
            <person name="Montero E."/>
            <person name="Harb O.S."/>
            <person name="Le Roch K.G."/>
            <person name="Mamoun C.B."/>
        </authorList>
    </citation>
    <scope>NUCLEOTIDE SEQUENCE</scope>
    <source>
        <strain evidence="3">WA1</strain>
    </source>
</reference>
<gene>
    <name evidence="3" type="ORF">BdWA1_001929</name>
</gene>
<organism evidence="3 4">
    <name type="scientific">Babesia duncani</name>
    <dbReference type="NCBI Taxonomy" id="323732"/>
    <lineage>
        <taxon>Eukaryota</taxon>
        <taxon>Sar</taxon>
        <taxon>Alveolata</taxon>
        <taxon>Apicomplexa</taxon>
        <taxon>Aconoidasida</taxon>
        <taxon>Piroplasmida</taxon>
        <taxon>Babesiidae</taxon>
        <taxon>Babesia</taxon>
    </lineage>
</organism>
<dbReference type="Pfam" id="PF01253">
    <property type="entry name" value="SUI1"/>
    <property type="match status" value="1"/>
</dbReference>
<evidence type="ECO:0000313" key="4">
    <source>
        <dbReference type="Proteomes" id="UP001214638"/>
    </source>
</evidence>
<accession>A0AAD9PL37</accession>
<dbReference type="InterPro" id="IPR050318">
    <property type="entry name" value="DENR/SUI1_TIF"/>
</dbReference>
<evidence type="ECO:0000259" key="2">
    <source>
        <dbReference type="PROSITE" id="PS50296"/>
    </source>
</evidence>
<dbReference type="InterPro" id="IPR046447">
    <property type="entry name" value="DENR_C"/>
</dbReference>
<dbReference type="PROSITE" id="PS50296">
    <property type="entry name" value="SUI1"/>
    <property type="match status" value="1"/>
</dbReference>
<dbReference type="EMBL" id="JALLKP010000002">
    <property type="protein sequence ID" value="KAK2196680.1"/>
    <property type="molecule type" value="Genomic_DNA"/>
</dbReference>
<dbReference type="RefSeq" id="XP_067803522.1">
    <property type="nucleotide sequence ID" value="XM_067946958.1"/>
</dbReference>
<dbReference type="GO" id="GO:0001731">
    <property type="term" value="P:formation of translation preinitiation complex"/>
    <property type="evidence" value="ECO:0007669"/>
    <property type="project" value="TreeGrafter"/>
</dbReference>
<keyword evidence="4" id="KW-1185">Reference proteome</keyword>
<protein>
    <submittedName>
        <fullName evidence="3">Bifunctional SUI1 domain/SUI1 domain superfamily</fullName>
    </submittedName>
</protein>
<dbReference type="Proteomes" id="UP001214638">
    <property type="component" value="Unassembled WGS sequence"/>
</dbReference>
<dbReference type="KEGG" id="bdw:94336227"/>
<comment type="similarity">
    <text evidence="1">Belongs to the DENR family.</text>
</comment>
<dbReference type="PANTHER" id="PTHR12789:SF0">
    <property type="entry name" value="DENSITY-REGULATED PROTEIN"/>
    <property type="match status" value="1"/>
</dbReference>